<dbReference type="SUPFAM" id="SSF117281">
    <property type="entry name" value="Kelch motif"/>
    <property type="match status" value="1"/>
</dbReference>
<reference evidence="3" key="1">
    <citation type="submission" date="2025-08" db="UniProtKB">
        <authorList>
            <consortium name="RefSeq"/>
        </authorList>
    </citation>
    <scope>IDENTIFICATION</scope>
    <source>
        <tissue evidence="3">White muscle</tissue>
    </source>
</reference>
<sequence>MSTRYSRQPWTGSFRTWPRGRNVVEVLDPVRFPLLSPQRLFEYIGGWVGSEIGKTMERYDPTENKWEIIGSMAVPRYYFGC</sequence>
<dbReference type="Pfam" id="PF01344">
    <property type="entry name" value="Kelch_1"/>
    <property type="match status" value="1"/>
</dbReference>
<dbReference type="KEGG" id="snh:120020348"/>
<dbReference type="GeneID" id="120020348"/>
<protein>
    <submittedName>
        <fullName evidence="3">Actin-binding protein IPP-like</fullName>
    </submittedName>
</protein>
<gene>
    <name evidence="3" type="primary">LOC120020348</name>
</gene>
<dbReference type="InterPro" id="IPR006652">
    <property type="entry name" value="Kelch_1"/>
</dbReference>
<dbReference type="AlphaFoldDB" id="A0A8U0P7U8"/>
<organism evidence="2 3">
    <name type="scientific">Salvelinus namaycush</name>
    <name type="common">Lake trout</name>
    <name type="synonym">Salmo namaycush</name>
    <dbReference type="NCBI Taxonomy" id="8040"/>
    <lineage>
        <taxon>Eukaryota</taxon>
        <taxon>Metazoa</taxon>
        <taxon>Chordata</taxon>
        <taxon>Craniata</taxon>
        <taxon>Vertebrata</taxon>
        <taxon>Euteleostomi</taxon>
        <taxon>Actinopterygii</taxon>
        <taxon>Neopterygii</taxon>
        <taxon>Teleostei</taxon>
        <taxon>Protacanthopterygii</taxon>
        <taxon>Salmoniformes</taxon>
        <taxon>Salmonidae</taxon>
        <taxon>Salmoninae</taxon>
        <taxon>Salvelinus</taxon>
    </lineage>
</organism>
<evidence type="ECO:0000313" key="2">
    <source>
        <dbReference type="Proteomes" id="UP000808372"/>
    </source>
</evidence>
<accession>A0A8U0P7U8</accession>
<evidence type="ECO:0000313" key="3">
    <source>
        <dbReference type="RefSeq" id="XP_038819867.1"/>
    </source>
</evidence>
<proteinExistence type="predicted"/>
<dbReference type="Proteomes" id="UP000808372">
    <property type="component" value="Chromosome 25"/>
</dbReference>
<evidence type="ECO:0000256" key="1">
    <source>
        <dbReference type="ARBA" id="ARBA00022441"/>
    </source>
</evidence>
<name>A0A8U0P7U8_SALNM</name>
<dbReference type="RefSeq" id="XP_038819867.1">
    <property type="nucleotide sequence ID" value="XM_038963939.1"/>
</dbReference>
<dbReference type="Gene3D" id="2.120.10.80">
    <property type="entry name" value="Kelch-type beta propeller"/>
    <property type="match status" value="1"/>
</dbReference>
<keyword evidence="2" id="KW-1185">Reference proteome</keyword>
<dbReference type="InterPro" id="IPR015915">
    <property type="entry name" value="Kelch-typ_b-propeller"/>
</dbReference>
<keyword evidence="1" id="KW-0880">Kelch repeat</keyword>